<dbReference type="Gene3D" id="3.30.43.10">
    <property type="entry name" value="Uridine Diphospho-n-acetylenolpyruvylglucosamine Reductase, domain 2"/>
    <property type="match status" value="1"/>
</dbReference>
<dbReference type="InterPro" id="IPR036683">
    <property type="entry name" value="CO_DH_flav_C_dom_sf"/>
</dbReference>
<dbReference type="PANTHER" id="PTHR42659:SF1">
    <property type="entry name" value="OXIDOREDUCTASE"/>
    <property type="match status" value="1"/>
</dbReference>
<dbReference type="Pfam" id="PF03450">
    <property type="entry name" value="CO_deh_flav_C"/>
    <property type="match status" value="1"/>
</dbReference>
<comment type="caution">
    <text evidence="3">The sequence shown here is derived from an EMBL/GenBank/DDBJ whole genome shotgun (WGS) entry which is preliminary data.</text>
</comment>
<dbReference type="Pfam" id="PF00941">
    <property type="entry name" value="FAD_binding_5"/>
    <property type="match status" value="1"/>
</dbReference>
<organism evidence="3 4">
    <name type="scientific">Aetokthonos hydrillicola Thurmond2011</name>
    <dbReference type="NCBI Taxonomy" id="2712845"/>
    <lineage>
        <taxon>Bacteria</taxon>
        <taxon>Bacillati</taxon>
        <taxon>Cyanobacteriota</taxon>
        <taxon>Cyanophyceae</taxon>
        <taxon>Nostocales</taxon>
        <taxon>Hapalosiphonaceae</taxon>
        <taxon>Aetokthonos</taxon>
    </lineage>
</organism>
<evidence type="ECO:0000256" key="1">
    <source>
        <dbReference type="ARBA" id="ARBA00023002"/>
    </source>
</evidence>
<dbReference type="InterPro" id="IPR002346">
    <property type="entry name" value="Mopterin_DH_FAD-bd"/>
</dbReference>
<dbReference type="SUPFAM" id="SSF55447">
    <property type="entry name" value="CO dehydrogenase flavoprotein C-terminal domain-like"/>
    <property type="match status" value="1"/>
</dbReference>
<dbReference type="PANTHER" id="PTHR42659">
    <property type="entry name" value="XANTHINE DEHYDROGENASE SUBUNIT C-RELATED"/>
    <property type="match status" value="1"/>
</dbReference>
<proteinExistence type="predicted"/>
<dbReference type="InterPro" id="IPR051312">
    <property type="entry name" value="Diverse_Substr_Oxidored"/>
</dbReference>
<dbReference type="RefSeq" id="WP_208345188.1">
    <property type="nucleotide sequence ID" value="NZ_CAWQFN010000608.1"/>
</dbReference>
<dbReference type="InterPro" id="IPR016169">
    <property type="entry name" value="FAD-bd_PCMH_sub2"/>
</dbReference>
<dbReference type="PROSITE" id="PS51387">
    <property type="entry name" value="FAD_PCMH"/>
    <property type="match status" value="1"/>
</dbReference>
<gene>
    <name evidence="3" type="ORF">G7B40_012605</name>
</gene>
<evidence type="ECO:0000259" key="2">
    <source>
        <dbReference type="PROSITE" id="PS51387"/>
    </source>
</evidence>
<dbReference type="InterPro" id="IPR005107">
    <property type="entry name" value="CO_DH_flav_C"/>
</dbReference>
<dbReference type="Gene3D" id="3.30.465.10">
    <property type="match status" value="2"/>
</dbReference>
<name>A0AAP5I5H4_9CYAN</name>
<keyword evidence="1" id="KW-0560">Oxidoreductase</keyword>
<dbReference type="GO" id="GO:0071949">
    <property type="term" value="F:FAD binding"/>
    <property type="evidence" value="ECO:0007669"/>
    <property type="project" value="InterPro"/>
</dbReference>
<dbReference type="GO" id="GO:0016491">
    <property type="term" value="F:oxidoreductase activity"/>
    <property type="evidence" value="ECO:0007669"/>
    <property type="project" value="UniProtKB-KW"/>
</dbReference>
<dbReference type="Gene3D" id="3.30.390.50">
    <property type="entry name" value="CO dehydrogenase flavoprotein, C-terminal domain"/>
    <property type="match status" value="1"/>
</dbReference>
<evidence type="ECO:0000313" key="4">
    <source>
        <dbReference type="Proteomes" id="UP000667802"/>
    </source>
</evidence>
<dbReference type="SUPFAM" id="SSF56176">
    <property type="entry name" value="FAD-binding/transporter-associated domain-like"/>
    <property type="match status" value="1"/>
</dbReference>
<protein>
    <submittedName>
        <fullName evidence="3">Xanthine dehydrogenase family protein subunit M</fullName>
    </submittedName>
</protein>
<keyword evidence="4" id="KW-1185">Reference proteome</keyword>
<evidence type="ECO:0000313" key="3">
    <source>
        <dbReference type="EMBL" id="MDR9895402.1"/>
    </source>
</evidence>
<accession>A0AAP5I5H4</accession>
<dbReference type="InterPro" id="IPR016166">
    <property type="entry name" value="FAD-bd_PCMH"/>
</dbReference>
<feature type="domain" description="FAD-binding PCMH-type" evidence="2">
    <location>
        <begin position="1"/>
        <end position="221"/>
    </location>
</feature>
<dbReference type="InterPro" id="IPR036318">
    <property type="entry name" value="FAD-bd_PCMH-like_sf"/>
</dbReference>
<dbReference type="InterPro" id="IPR016167">
    <property type="entry name" value="FAD-bd_PCMH_sub1"/>
</dbReference>
<dbReference type="AlphaFoldDB" id="A0AAP5I5H4"/>
<dbReference type="EMBL" id="JAALHA020000004">
    <property type="protein sequence ID" value="MDR9895402.1"/>
    <property type="molecule type" value="Genomic_DNA"/>
</dbReference>
<dbReference type="SMART" id="SM01092">
    <property type="entry name" value="CO_deh_flav_C"/>
    <property type="match status" value="1"/>
</dbReference>
<reference evidence="4" key="1">
    <citation type="journal article" date="2021" name="Science">
        <title>Hunting the eagle killer: A cyanobacterial neurotoxin causes vacuolar myelinopathy.</title>
        <authorList>
            <person name="Breinlinger S."/>
            <person name="Phillips T.J."/>
            <person name="Haram B.N."/>
            <person name="Mares J."/>
            <person name="Martinez Yerena J.A."/>
            <person name="Hrouzek P."/>
            <person name="Sobotka R."/>
            <person name="Henderson W.M."/>
            <person name="Schmieder P."/>
            <person name="Williams S.M."/>
            <person name="Lauderdale J.D."/>
            <person name="Wilde H.D."/>
            <person name="Gerrin W."/>
            <person name="Kust A."/>
            <person name="Washington J.W."/>
            <person name="Wagner C."/>
            <person name="Geier B."/>
            <person name="Liebeke M."/>
            <person name="Enke H."/>
            <person name="Niedermeyer T.H.J."/>
            <person name="Wilde S.B."/>
        </authorList>
    </citation>
    <scope>NUCLEOTIDE SEQUENCE [LARGE SCALE GENOMIC DNA]</scope>
    <source>
        <strain evidence="4">Thurmond2011</strain>
    </source>
</reference>
<sequence>MQPFSYKKVGEGDNAVALVASDAQTSYLAGGTSLIDLMKLNVQTPHQLVDINSLPLNTIEIQPNGVRIGAMARNSDVAYHPVIRDRYPVLSEALLSGASPQLRNMASVGGNLLQRTRCYYFRDTSMPCNKRVPGSGCAAIEGYNRIHAILGGSDRCIATHPSDMAVAMVALDAVVQTQGPNGKRSIPLVDFHLLPKDTPERETVLQHGELIVAVDLPASNFGKRSHYLKVRDRASYAFAMASVAAALDIQNGIIRSARIALGGVGTKPWRAYASEKLLENKPATQATFQAAANAAVAEAKPQKYNAFKVELSKRTVVRALTTVGGMA</sequence>
<dbReference type="Proteomes" id="UP000667802">
    <property type="component" value="Unassembled WGS sequence"/>
</dbReference>